<accession>A0A7M7GIC6</accession>
<dbReference type="InterPro" id="IPR029063">
    <property type="entry name" value="SAM-dependent_MTases_sf"/>
</dbReference>
<feature type="region of interest" description="Disordered" evidence="1">
    <location>
        <begin position="1"/>
        <end position="40"/>
    </location>
</feature>
<dbReference type="PANTHER" id="PTHR45128">
    <property type="entry name" value="METHYLTRANSFERASE TYPE 11"/>
    <property type="match status" value="1"/>
</dbReference>
<dbReference type="SUPFAM" id="SSF46785">
    <property type="entry name" value="Winged helix' DNA-binding domain"/>
    <property type="match status" value="1"/>
</dbReference>
<reference evidence="5" key="1">
    <citation type="submission" date="2015-02" db="EMBL/GenBank/DDBJ databases">
        <title>Genome sequencing for Strongylocentrotus purpuratus.</title>
        <authorList>
            <person name="Murali S."/>
            <person name="Liu Y."/>
            <person name="Vee V."/>
            <person name="English A."/>
            <person name="Wang M."/>
            <person name="Skinner E."/>
            <person name="Han Y."/>
            <person name="Muzny D.M."/>
            <person name="Worley K.C."/>
            <person name="Gibbs R.A."/>
        </authorList>
    </citation>
    <scope>NUCLEOTIDE SEQUENCE</scope>
</reference>
<organism evidence="4 5">
    <name type="scientific">Strongylocentrotus purpuratus</name>
    <name type="common">Purple sea urchin</name>
    <dbReference type="NCBI Taxonomy" id="7668"/>
    <lineage>
        <taxon>Eukaryota</taxon>
        <taxon>Metazoa</taxon>
        <taxon>Echinodermata</taxon>
        <taxon>Eleutherozoa</taxon>
        <taxon>Echinozoa</taxon>
        <taxon>Echinoidea</taxon>
        <taxon>Euechinoidea</taxon>
        <taxon>Echinacea</taxon>
        <taxon>Camarodonta</taxon>
        <taxon>Echinidea</taxon>
        <taxon>Strongylocentrotidae</taxon>
        <taxon>Strongylocentrotus</taxon>
    </lineage>
</organism>
<dbReference type="Proteomes" id="UP000007110">
    <property type="component" value="Unassembled WGS sequence"/>
</dbReference>
<reference evidence="4" key="2">
    <citation type="submission" date="2021-01" db="UniProtKB">
        <authorList>
            <consortium name="EnsemblMetazoa"/>
        </authorList>
    </citation>
    <scope>IDENTIFICATION</scope>
</reference>
<evidence type="ECO:0000259" key="3">
    <source>
        <dbReference type="Pfam" id="PF21320"/>
    </source>
</evidence>
<dbReference type="InterPro" id="IPR048711">
    <property type="entry name" value="WHD_Rv2258c"/>
</dbReference>
<dbReference type="Gene3D" id="3.40.50.150">
    <property type="entry name" value="Vaccinia Virus protein VP39"/>
    <property type="match status" value="1"/>
</dbReference>
<dbReference type="PANTHER" id="PTHR45128:SF1">
    <property type="entry name" value="S-ADENOSYLMETHIONINE-DEPENDENT METHYLTRANSFERASE RV2258C"/>
    <property type="match status" value="1"/>
</dbReference>
<dbReference type="InterPro" id="IPR036390">
    <property type="entry name" value="WH_DNA-bd_sf"/>
</dbReference>
<dbReference type="InterPro" id="IPR036388">
    <property type="entry name" value="WH-like_DNA-bd_sf"/>
</dbReference>
<dbReference type="EnsemblMetazoa" id="XM_003728362">
    <property type="protein sequence ID" value="XP_003728410"/>
    <property type="gene ID" value="LOC100893605"/>
</dbReference>
<sequence>MEQQTRILTMLKSPAQVPPSFPPQLPGKPVSINSNMPESMPREMPPGMAAGPPGVTAGPPVGADGETIMAFGHRMAQTINAGFLTLSIAVGRQTGLFEAMGSFHGQPKTSQEIADRAGLKERYVREWLGAMLTSQIVEVEGRDRFFLPPHRAIFLGRDGPGEELAILACALPVQSQVFENIVECFRKDGPRGVPYDYFDKFHGFMSQCSNIWWGKNLVNCFLPTVPGLTEKLESGITVLDVGCGEGGASILMAKQYPNSRFIGIDICSYAIQQAKGYAIDAEVENVDFQIMDAHLMPDEWEFKFDYVLASDSLHDMAHVGVVLREIQKVLKPNCHMSVLEVNARSDIVDNLSMPFASTFYTNSLFHCMTVSLSADGGEGLGNMWGREKATAALTEGGFTVIDESVPEGWFNIHYVCIKTDKKGRSSSDSATSTRTLKPDD</sequence>
<dbReference type="InterPro" id="IPR025714">
    <property type="entry name" value="Methyltranfer_dom"/>
</dbReference>
<proteinExistence type="predicted"/>
<evidence type="ECO:0000256" key="1">
    <source>
        <dbReference type="SAM" id="MobiDB-lite"/>
    </source>
</evidence>
<protein>
    <recommendedName>
        <fullName evidence="6">Methyltransferase domain-containing protein</fullName>
    </recommendedName>
</protein>
<dbReference type="Gene3D" id="1.10.10.10">
    <property type="entry name" value="Winged helix-like DNA-binding domain superfamily/Winged helix DNA-binding domain"/>
    <property type="match status" value="1"/>
</dbReference>
<dbReference type="Pfam" id="PF13847">
    <property type="entry name" value="Methyltransf_31"/>
    <property type="match status" value="1"/>
</dbReference>
<keyword evidence="5" id="KW-1185">Reference proteome</keyword>
<dbReference type="Pfam" id="PF21320">
    <property type="entry name" value="WHD_Rv2258c"/>
    <property type="match status" value="1"/>
</dbReference>
<evidence type="ECO:0000259" key="2">
    <source>
        <dbReference type="Pfam" id="PF13847"/>
    </source>
</evidence>
<feature type="domain" description="S-adenosylmethionine-dependent methyltransferase Rv2258c-like winged HTH" evidence="3">
    <location>
        <begin position="83"/>
        <end position="157"/>
    </location>
</feature>
<dbReference type="InterPro" id="IPR053173">
    <property type="entry name" value="SAM-binding_MTase"/>
</dbReference>
<feature type="domain" description="Methyltransferase" evidence="2">
    <location>
        <begin position="233"/>
        <end position="348"/>
    </location>
</feature>
<dbReference type="AlphaFoldDB" id="A0A7M7GIC6"/>
<dbReference type="InParanoid" id="A0A7M7GIC6"/>
<name>A0A7M7GIC6_STRPU</name>
<dbReference type="GeneID" id="100893605"/>
<dbReference type="OMA" id="PRDWNER"/>
<evidence type="ECO:0000313" key="4">
    <source>
        <dbReference type="EnsemblMetazoa" id="XP_003728410"/>
    </source>
</evidence>
<dbReference type="RefSeq" id="XP_003728410.1">
    <property type="nucleotide sequence ID" value="XM_003728362.3"/>
</dbReference>
<dbReference type="OrthoDB" id="506498at2759"/>
<dbReference type="SUPFAM" id="SSF53335">
    <property type="entry name" value="S-adenosyl-L-methionine-dependent methyltransferases"/>
    <property type="match status" value="1"/>
</dbReference>
<evidence type="ECO:0008006" key="6">
    <source>
        <dbReference type="Google" id="ProtNLM"/>
    </source>
</evidence>
<evidence type="ECO:0000313" key="5">
    <source>
        <dbReference type="Proteomes" id="UP000007110"/>
    </source>
</evidence>
<dbReference type="FunCoup" id="A0A7M7GIC6">
    <property type="interactions" value="19"/>
</dbReference>
<dbReference type="KEGG" id="spu:100893605"/>
<feature type="compositionally biased region" description="Pro residues" evidence="1">
    <location>
        <begin position="16"/>
        <end position="26"/>
    </location>
</feature>
<dbReference type="CDD" id="cd02440">
    <property type="entry name" value="AdoMet_MTases"/>
    <property type="match status" value="1"/>
</dbReference>